<feature type="region of interest" description="Disordered" evidence="1">
    <location>
        <begin position="149"/>
        <end position="170"/>
    </location>
</feature>
<evidence type="ECO:0000313" key="3">
    <source>
        <dbReference type="Proteomes" id="UP000275076"/>
    </source>
</evidence>
<dbReference type="InterPro" id="IPR012441">
    <property type="entry name" value="DUF1643"/>
</dbReference>
<dbReference type="Pfam" id="PF07799">
    <property type="entry name" value="DUF1643"/>
    <property type="match status" value="1"/>
</dbReference>
<dbReference type="EMBL" id="RBVX01000136">
    <property type="protein sequence ID" value="RSL28842.1"/>
    <property type="molecule type" value="Genomic_DNA"/>
</dbReference>
<protein>
    <submittedName>
        <fullName evidence="2">DUF1643 domain-containing protein</fullName>
    </submittedName>
</protein>
<gene>
    <name evidence="2" type="ORF">D7Z54_34360</name>
</gene>
<dbReference type="Proteomes" id="UP000275076">
    <property type="component" value="Unassembled WGS sequence"/>
</dbReference>
<comment type="caution">
    <text evidence="2">The sequence shown here is derived from an EMBL/GenBank/DDBJ whole genome shotgun (WGS) entry which is preliminary data.</text>
</comment>
<proteinExistence type="predicted"/>
<evidence type="ECO:0000256" key="1">
    <source>
        <dbReference type="SAM" id="MobiDB-lite"/>
    </source>
</evidence>
<evidence type="ECO:0000313" key="2">
    <source>
        <dbReference type="EMBL" id="RSL28842.1"/>
    </source>
</evidence>
<accession>A0A3R9PX06</accession>
<reference evidence="2 3" key="1">
    <citation type="submission" date="2018-10" db="EMBL/GenBank/DDBJ databases">
        <title>Draft genome sequence of Bacillus salarius IM0101, isolated from a hypersaline soil in Inner Mongolia, China.</title>
        <authorList>
            <person name="Yamprayoonswat W."/>
            <person name="Boonvisut S."/>
            <person name="Jumpathong W."/>
            <person name="Sittihan S."/>
            <person name="Ruangsuj P."/>
            <person name="Wanthongcharoen S."/>
            <person name="Thongpramul N."/>
            <person name="Pimmason S."/>
            <person name="Yu B."/>
            <person name="Yasawong M."/>
        </authorList>
    </citation>
    <scope>NUCLEOTIDE SEQUENCE [LARGE SCALE GENOMIC DNA]</scope>
    <source>
        <strain evidence="2 3">IM0101</strain>
    </source>
</reference>
<name>A0A3R9PX06_9BACI</name>
<dbReference type="AlphaFoldDB" id="A0A3R9PX06"/>
<organism evidence="2 3">
    <name type="scientific">Salibacterium salarium</name>
    <dbReference type="NCBI Taxonomy" id="284579"/>
    <lineage>
        <taxon>Bacteria</taxon>
        <taxon>Bacillati</taxon>
        <taxon>Bacillota</taxon>
        <taxon>Bacilli</taxon>
        <taxon>Bacillales</taxon>
        <taxon>Bacillaceae</taxon>
    </lineage>
</organism>
<feature type="compositionally biased region" description="Basic and acidic residues" evidence="1">
    <location>
        <begin position="149"/>
        <end position="163"/>
    </location>
</feature>
<keyword evidence="3" id="KW-1185">Reference proteome</keyword>
<sequence length="170" mass="19808">MEVFMIKEVEASISKRTVMSEDHRYRYQLTKTWDSTKPCVAVVMLNPSKADMVKSDKTVISLTNYFVDHGYGELVIANLFSYMATDSSDLKHREADFEKQNDAYIVDACEKADIVLVGWGSDDNVHKRRKKEVHALLEPYRRKLKCFTDDKGRSPRHPRDIHPSWRFGNY</sequence>